<dbReference type="InterPro" id="IPR016040">
    <property type="entry name" value="NAD(P)-bd_dom"/>
</dbReference>
<evidence type="ECO:0000313" key="4">
    <source>
        <dbReference type="Proteomes" id="UP000236743"/>
    </source>
</evidence>
<evidence type="ECO:0000259" key="2">
    <source>
        <dbReference type="Pfam" id="PF13460"/>
    </source>
</evidence>
<dbReference type="Pfam" id="PF13460">
    <property type="entry name" value="NAD_binding_10"/>
    <property type="match status" value="1"/>
</dbReference>
<dbReference type="EMBL" id="FNUY01000003">
    <property type="protein sequence ID" value="SEG15707.1"/>
    <property type="molecule type" value="Genomic_DNA"/>
</dbReference>
<dbReference type="RefSeq" id="WP_103872234.1">
    <property type="nucleotide sequence ID" value="NZ_FNUY01000003.1"/>
</dbReference>
<sequence>MKIVVVGGTGMIGSKLVDALAGRSLEIEIASPSRGVDTVTGEGLAEALSGAQMVVDVSNSPTFDQDAALAFFEASGRNLLAAEEAAGVQHHVVLSAVGTDRLPDCGYFRAKMMQEVIVRSANVPYTVVRSTPFFEYINGIVEAAAEGDSLRISPALIQPIAGDDVALALRDVVLGRAQNRELEIAGPDRFRLDEIAREILAANEDPRPIVVDPKALYFGAVLHNDTLVPGDHQRIAAPTRFEDWLRRYVAQSLAPAN</sequence>
<dbReference type="OrthoDB" id="9771302at2"/>
<dbReference type="Gene3D" id="3.40.50.720">
    <property type="entry name" value="NAD(P)-binding Rossmann-like Domain"/>
    <property type="match status" value="1"/>
</dbReference>
<dbReference type="InterPro" id="IPR051164">
    <property type="entry name" value="NmrA-like_oxidored"/>
</dbReference>
<proteinExistence type="predicted"/>
<organism evidence="3 4">
    <name type="scientific">Bosea lathyri</name>
    <dbReference type="NCBI Taxonomy" id="1036778"/>
    <lineage>
        <taxon>Bacteria</taxon>
        <taxon>Pseudomonadati</taxon>
        <taxon>Pseudomonadota</taxon>
        <taxon>Alphaproteobacteria</taxon>
        <taxon>Hyphomicrobiales</taxon>
        <taxon>Boseaceae</taxon>
        <taxon>Bosea</taxon>
    </lineage>
</organism>
<evidence type="ECO:0000256" key="1">
    <source>
        <dbReference type="ARBA" id="ARBA00022857"/>
    </source>
</evidence>
<keyword evidence="4" id="KW-1185">Reference proteome</keyword>
<dbReference type="InterPro" id="IPR036291">
    <property type="entry name" value="NAD(P)-bd_dom_sf"/>
</dbReference>
<gene>
    <name evidence="3" type="ORF">SAMN04488115_103409</name>
</gene>
<protein>
    <submittedName>
        <fullName evidence="3">Uncharacterized conserved protein YbjT, contains NAD(P)-binding and DUF2867 domains</fullName>
    </submittedName>
</protein>
<name>A0A1H5XW88_9HYPH</name>
<dbReference type="SUPFAM" id="SSF51735">
    <property type="entry name" value="NAD(P)-binding Rossmann-fold domains"/>
    <property type="match status" value="1"/>
</dbReference>
<accession>A0A1H5XW88</accession>
<dbReference type="AlphaFoldDB" id="A0A1H5XW88"/>
<evidence type="ECO:0000313" key="3">
    <source>
        <dbReference type="EMBL" id="SEG15707.1"/>
    </source>
</evidence>
<dbReference type="PANTHER" id="PTHR42748:SF3">
    <property type="entry name" value="BLL4366 PROTEIN"/>
    <property type="match status" value="1"/>
</dbReference>
<dbReference type="PANTHER" id="PTHR42748">
    <property type="entry name" value="NITROGEN METABOLITE REPRESSION PROTEIN NMRA FAMILY MEMBER"/>
    <property type="match status" value="1"/>
</dbReference>
<keyword evidence="1" id="KW-0521">NADP</keyword>
<reference evidence="3 4" key="1">
    <citation type="submission" date="2016-10" db="EMBL/GenBank/DDBJ databases">
        <authorList>
            <person name="de Groot N.N."/>
        </authorList>
    </citation>
    <scope>NUCLEOTIDE SEQUENCE [LARGE SCALE GENOMIC DNA]</scope>
    <source>
        <strain evidence="3 4">DSM 26656</strain>
    </source>
</reference>
<feature type="domain" description="NAD(P)-binding" evidence="2">
    <location>
        <begin position="7"/>
        <end position="135"/>
    </location>
</feature>
<dbReference type="Proteomes" id="UP000236743">
    <property type="component" value="Unassembled WGS sequence"/>
</dbReference>